<feature type="chain" id="PRO_5024450468" description="Malectin-like domain-containing protein" evidence="6">
    <location>
        <begin position="20"/>
        <end position="73"/>
    </location>
</feature>
<keyword evidence="5" id="KW-0472">Membrane</keyword>
<evidence type="ECO:0000256" key="3">
    <source>
        <dbReference type="ARBA" id="ARBA00022729"/>
    </source>
</evidence>
<evidence type="ECO:0000256" key="4">
    <source>
        <dbReference type="ARBA" id="ARBA00022989"/>
    </source>
</evidence>
<keyword evidence="3 6" id="KW-0732">Signal</keyword>
<keyword evidence="2" id="KW-0812">Transmembrane</keyword>
<evidence type="ECO:0000256" key="1">
    <source>
        <dbReference type="ARBA" id="ARBA00004167"/>
    </source>
</evidence>
<evidence type="ECO:0000256" key="6">
    <source>
        <dbReference type="SAM" id="SignalP"/>
    </source>
</evidence>
<feature type="domain" description="Malectin-like" evidence="7">
    <location>
        <begin position="23"/>
        <end position="71"/>
    </location>
</feature>
<sequence length="73" mass="7651">MAGCLVLLFLGFLSISGNADVSIDCGASGTYTEENSIVWIGDDGIFKNSESGVVRSSSTVSHVMSTLRVFTSL</sequence>
<protein>
    <recommendedName>
        <fullName evidence="7">Malectin-like domain-containing protein</fullName>
    </recommendedName>
</protein>
<organism evidence="8 9">
    <name type="scientific">Salix brachista</name>
    <dbReference type="NCBI Taxonomy" id="2182728"/>
    <lineage>
        <taxon>Eukaryota</taxon>
        <taxon>Viridiplantae</taxon>
        <taxon>Streptophyta</taxon>
        <taxon>Embryophyta</taxon>
        <taxon>Tracheophyta</taxon>
        <taxon>Spermatophyta</taxon>
        <taxon>Magnoliopsida</taxon>
        <taxon>eudicotyledons</taxon>
        <taxon>Gunneridae</taxon>
        <taxon>Pentapetalae</taxon>
        <taxon>rosids</taxon>
        <taxon>fabids</taxon>
        <taxon>Malpighiales</taxon>
        <taxon>Salicaceae</taxon>
        <taxon>Saliceae</taxon>
        <taxon>Salix</taxon>
    </lineage>
</organism>
<keyword evidence="9" id="KW-1185">Reference proteome</keyword>
<evidence type="ECO:0000259" key="7">
    <source>
        <dbReference type="Pfam" id="PF12819"/>
    </source>
</evidence>
<evidence type="ECO:0000313" key="8">
    <source>
        <dbReference type="EMBL" id="KAB5556310.1"/>
    </source>
</evidence>
<dbReference type="AlphaFoldDB" id="A0A5N5MMA8"/>
<dbReference type="Proteomes" id="UP000326939">
    <property type="component" value="Chromosome 5"/>
</dbReference>
<proteinExistence type="predicted"/>
<keyword evidence="4" id="KW-1133">Transmembrane helix</keyword>
<gene>
    <name evidence="8" type="ORF">DKX38_007219</name>
</gene>
<evidence type="ECO:0000256" key="5">
    <source>
        <dbReference type="ARBA" id="ARBA00023136"/>
    </source>
</evidence>
<evidence type="ECO:0000256" key="2">
    <source>
        <dbReference type="ARBA" id="ARBA00022692"/>
    </source>
</evidence>
<dbReference type="EMBL" id="VDCV01000005">
    <property type="protein sequence ID" value="KAB5556310.1"/>
    <property type="molecule type" value="Genomic_DNA"/>
</dbReference>
<dbReference type="Pfam" id="PF12819">
    <property type="entry name" value="Malectin_like"/>
    <property type="match status" value="1"/>
</dbReference>
<dbReference type="InterPro" id="IPR024788">
    <property type="entry name" value="Malectin-like_Carb-bd_dom"/>
</dbReference>
<accession>A0A5N5MMA8</accession>
<feature type="signal peptide" evidence="6">
    <location>
        <begin position="1"/>
        <end position="19"/>
    </location>
</feature>
<reference evidence="9" key="1">
    <citation type="journal article" date="2019" name="Gigascience">
        <title>De novo genome assembly of the endangered Acer yangbiense, a plant species with extremely small populations endemic to Yunnan Province, China.</title>
        <authorList>
            <person name="Yang J."/>
            <person name="Wariss H.M."/>
            <person name="Tao L."/>
            <person name="Zhang R."/>
            <person name="Yun Q."/>
            <person name="Hollingsworth P."/>
            <person name="Dao Z."/>
            <person name="Luo G."/>
            <person name="Guo H."/>
            <person name="Ma Y."/>
            <person name="Sun W."/>
        </authorList>
    </citation>
    <scope>NUCLEOTIDE SEQUENCE [LARGE SCALE GENOMIC DNA]</scope>
    <source>
        <strain evidence="9">cv. br00</strain>
    </source>
</reference>
<dbReference type="GO" id="GO:0016020">
    <property type="term" value="C:membrane"/>
    <property type="evidence" value="ECO:0007669"/>
    <property type="project" value="UniProtKB-SubCell"/>
</dbReference>
<name>A0A5N5MMA8_9ROSI</name>
<comment type="caution">
    <text evidence="8">The sequence shown here is derived from an EMBL/GenBank/DDBJ whole genome shotgun (WGS) entry which is preliminary data.</text>
</comment>
<comment type="subcellular location">
    <subcellularLocation>
        <location evidence="1">Membrane</location>
        <topology evidence="1">Single-pass membrane protein</topology>
    </subcellularLocation>
</comment>
<evidence type="ECO:0000313" key="9">
    <source>
        <dbReference type="Proteomes" id="UP000326939"/>
    </source>
</evidence>